<dbReference type="KEGG" id="pais:PFX98_06340"/>
<evidence type="ECO:0000313" key="1">
    <source>
        <dbReference type="EMBL" id="WIT13226.1"/>
    </source>
</evidence>
<name>A0AA95NNH9_9BURK</name>
<gene>
    <name evidence="1" type="ORF">PFX98_06340</name>
</gene>
<organism evidence="1 2">
    <name type="scientific">Paucibacter sediminis</name>
    <dbReference type="NCBI Taxonomy" id="3019553"/>
    <lineage>
        <taxon>Bacteria</taxon>
        <taxon>Pseudomonadati</taxon>
        <taxon>Pseudomonadota</taxon>
        <taxon>Betaproteobacteria</taxon>
        <taxon>Burkholderiales</taxon>
        <taxon>Sphaerotilaceae</taxon>
        <taxon>Roseateles</taxon>
    </lineage>
</organism>
<dbReference type="Proteomes" id="UP001177769">
    <property type="component" value="Chromosome"/>
</dbReference>
<protein>
    <submittedName>
        <fullName evidence="1">DUF2867 domain-containing protein</fullName>
    </submittedName>
</protein>
<sequence>MTSLQKIPVPAASVLAASLHDADFADCYLLPDPQPARGVFQSYLELAALTPGWMSALMAMRNRVVRLVGLKHLGSLSPQDGGKPAAAYRIGERVGIFTLEQLHADEVVVGDNDKHLHVRLSLLRQRQPDGSTRLALSTVVHEHNRLGRIYMWVVGPAHSLIVPLMLKQVMRAQRR</sequence>
<dbReference type="Pfam" id="PF11066">
    <property type="entry name" value="DUF2867"/>
    <property type="match status" value="1"/>
</dbReference>
<evidence type="ECO:0000313" key="2">
    <source>
        <dbReference type="Proteomes" id="UP001177769"/>
    </source>
</evidence>
<proteinExistence type="predicted"/>
<dbReference type="AlphaFoldDB" id="A0AA95NNH9"/>
<dbReference type="EMBL" id="CP116346">
    <property type="protein sequence ID" value="WIT13226.1"/>
    <property type="molecule type" value="Genomic_DNA"/>
</dbReference>
<reference evidence="1" key="1">
    <citation type="submission" date="2023-01" db="EMBL/GenBank/DDBJ databases">
        <title>Whole genome sequence of Paucibacter sp. S2-9 isolated from pond sediment.</title>
        <authorList>
            <person name="Jung J.Y."/>
        </authorList>
    </citation>
    <scope>NUCLEOTIDE SEQUENCE</scope>
    <source>
        <strain evidence="1">S2-9</strain>
    </source>
</reference>
<accession>A0AA95NNH9</accession>
<dbReference type="RefSeq" id="WP_285234336.1">
    <property type="nucleotide sequence ID" value="NZ_CP116346.1"/>
</dbReference>
<keyword evidence="2" id="KW-1185">Reference proteome</keyword>
<dbReference type="InterPro" id="IPR021295">
    <property type="entry name" value="DUF2867"/>
</dbReference>